<dbReference type="SUPFAM" id="SSF53300">
    <property type="entry name" value="vWA-like"/>
    <property type="match status" value="1"/>
</dbReference>
<proteinExistence type="predicted"/>
<keyword evidence="3" id="KW-1185">Reference proteome</keyword>
<feature type="transmembrane region" description="Helical" evidence="1">
    <location>
        <begin position="316"/>
        <end position="336"/>
    </location>
</feature>
<sequence>MTFVPVIPLLPLIIGAVVLLVIRMVALYRILVRTGPGRYRRVVARWSGLTLAILFIVMAALRPGFDNDQASQSIQLNGAKSDQNVNVFFVVDRSVNSRVEDYGDGKSRMSGIRADIGALIDEYSHARFGLISFASKAGTDWPLSDDAWSLHSMVKGLSPYTLVTPDAMYQADAFAARDVLRSKVEEATRLFPGSTNVVFYLGEGAPGSRVPNTSFDLPAGAVAGGAVLGYGSVAGGPIPLGWSNGNKVYAGDPGGGAALNSSIDEGRLKEVASQLGVPYFHRESAQPVSGVVPVIEAKDQHNDVATTLKLIDRWELYWIFALLAVLLVLAEIVATIREYRRNRMSRRDAW</sequence>
<feature type="transmembrane region" description="Helical" evidence="1">
    <location>
        <begin position="43"/>
        <end position="61"/>
    </location>
</feature>
<name>A0AAD1MA94_9MYCO</name>
<reference evidence="2 3" key="1">
    <citation type="journal article" date="2019" name="Emerg. Microbes Infect.">
        <title>Comprehensive subspecies identification of 175 nontuberculous mycobacteria species based on 7547 genomic profiles.</title>
        <authorList>
            <person name="Matsumoto Y."/>
            <person name="Kinjo T."/>
            <person name="Motooka D."/>
            <person name="Nabeya D."/>
            <person name="Jung N."/>
            <person name="Uechi K."/>
            <person name="Horii T."/>
            <person name="Iida T."/>
            <person name="Fujita J."/>
            <person name="Nakamura S."/>
        </authorList>
    </citation>
    <scope>NUCLEOTIDE SEQUENCE [LARGE SCALE GENOMIC DNA]</scope>
    <source>
        <strain evidence="2 3">JCM 6376</strain>
    </source>
</reference>
<evidence type="ECO:0008006" key="4">
    <source>
        <dbReference type="Google" id="ProtNLM"/>
    </source>
</evidence>
<feature type="transmembrane region" description="Helical" evidence="1">
    <location>
        <begin position="6"/>
        <end position="31"/>
    </location>
</feature>
<evidence type="ECO:0000313" key="2">
    <source>
        <dbReference type="EMBL" id="BBX06947.1"/>
    </source>
</evidence>
<organism evidence="2 3">
    <name type="scientific">Mycolicibacterium aichiense</name>
    <dbReference type="NCBI Taxonomy" id="1799"/>
    <lineage>
        <taxon>Bacteria</taxon>
        <taxon>Bacillati</taxon>
        <taxon>Actinomycetota</taxon>
        <taxon>Actinomycetes</taxon>
        <taxon>Mycobacteriales</taxon>
        <taxon>Mycobacteriaceae</taxon>
        <taxon>Mycolicibacterium</taxon>
    </lineage>
</organism>
<keyword evidence="1" id="KW-0472">Membrane</keyword>
<keyword evidence="1" id="KW-0812">Transmembrane</keyword>
<dbReference type="RefSeq" id="WP_115319250.1">
    <property type="nucleotide sequence ID" value="NZ_AP022561.1"/>
</dbReference>
<dbReference type="Gene3D" id="3.40.50.410">
    <property type="entry name" value="von Willebrand factor, type A domain"/>
    <property type="match status" value="1"/>
</dbReference>
<dbReference type="KEGG" id="maic:MAIC_17500"/>
<keyword evidence="1" id="KW-1133">Transmembrane helix</keyword>
<evidence type="ECO:0000313" key="3">
    <source>
        <dbReference type="Proteomes" id="UP000467327"/>
    </source>
</evidence>
<dbReference type="AlphaFoldDB" id="A0AAD1MA94"/>
<protein>
    <recommendedName>
        <fullName evidence="4">VWFA domain-containing protein</fullName>
    </recommendedName>
</protein>
<dbReference type="Proteomes" id="UP000467327">
    <property type="component" value="Chromosome"/>
</dbReference>
<dbReference type="EMBL" id="AP022561">
    <property type="protein sequence ID" value="BBX06947.1"/>
    <property type="molecule type" value="Genomic_DNA"/>
</dbReference>
<evidence type="ECO:0000256" key="1">
    <source>
        <dbReference type="SAM" id="Phobius"/>
    </source>
</evidence>
<accession>A0AAD1MA94</accession>
<gene>
    <name evidence="2" type="ORF">MAIC_17500</name>
</gene>
<dbReference type="InterPro" id="IPR036465">
    <property type="entry name" value="vWFA_dom_sf"/>
</dbReference>